<feature type="compositionally biased region" description="Basic and acidic residues" evidence="1">
    <location>
        <begin position="74"/>
        <end position="86"/>
    </location>
</feature>
<feature type="compositionally biased region" description="Polar residues" evidence="1">
    <location>
        <begin position="119"/>
        <end position="128"/>
    </location>
</feature>
<sequence length="1120" mass="110593">MSTWASRGPTADGAEAAGPGVYSSRPWTASFGGLAETPANPLDDLFAEASGLLPMPAPMAPSSTEVTRALQHRRQLEEERRRRETAEVGMTTVPDPALDSPVQGSQADDVASAALSGALSDNSSPSRSGTLTGDGGCDGGSDGTAERQAGGGCLVLPQLESLLEIRERRKAAIVVAPAPPQTPSQGQPRKSSSFRSPRAAAGRSVSFSLAAPAATRAPASTASAVPPSGSSFATSRCSTAASPMRPAIAVPPPSHADPSPVTRQELMAAVSAAAARTSSAGSGAAGGSHSLIMLQPHVSLEQFPGTWRASRPHWQPAGDASPVTATAAAPAAAPAPHASSQEPPGLVVTGFAAPTVVSKVPSPPAHPHLVSQLSVLYAPLAAPPTPAAAASAAAAAFAASPPSASWDKYAPPAVIAPPADNVGGSSVAPPPSAASAALTPAPASAITACPDTQAAATAPGFARAAAAEPPAETPPPAAVPPAADALHSELESFRQRAALIRGSSKSFTCGRSYGSSAAPYGTPPPGLQPLLGPGSALWSPGIVGGAEAGLGPWETEAEPGAMSLEKQRRLLAQWGEWRREGRDLGVEGNEVDEDDDEWDLAWARQDLERAQRAHEHKQQAAAQGGGDRTASLRRARSMRSLGPSQAPAPGPLAQGSALAAAQTLAVSRLGGAGGSVSGGAGIGLNGGGGISGGQGVSLSGGSFSGGVGGGAMSPMASRRVGGAGRDSRSGREALPFAFEVRSRTGTGAGDEPPAPPPQAATAGEGGGSGKGEAVRPNIGPLAAPLWMQPPQPTQISGGGAGGSTADGGLWTASAPAAAGRAGSGAAALAPTPTQAKLTSFGAKFRAFANRPVSMSTGQLILPTDAAFLAELGGAVPSPTDTAAFTPSPNSAGGEAARPGPAPAPASASPTTASDRVSPESLSGLFRLRMYPGRTPGAAGSADGRPTTAWRGTALGGQTAAVQVPGAGTSLAAPPHWPSSRLGPQPPPGSSPAQRPRTGGRGSLELPARAPPAAGLASARASLDLGAGPHSAASGLALVPQPRSSFDAARPSGLSAFGFGSGSGSGSFTGGLSPLTAALPGPGAPESPRRSLRVHNSVERRRLGDPRNEPAQGLLRPAGME</sequence>
<protein>
    <submittedName>
        <fullName evidence="2">Uncharacterized protein</fullName>
    </submittedName>
</protein>
<feature type="compositionally biased region" description="Gly residues" evidence="1">
    <location>
        <begin position="1058"/>
        <end position="1068"/>
    </location>
</feature>
<feature type="compositionally biased region" description="Low complexity" evidence="1">
    <location>
        <begin position="890"/>
        <end position="913"/>
    </location>
</feature>
<dbReference type="Proteomes" id="UP000612055">
    <property type="component" value="Unassembled WGS sequence"/>
</dbReference>
<organism evidence="2 3">
    <name type="scientific">Edaphochlamys debaryana</name>
    <dbReference type="NCBI Taxonomy" id="47281"/>
    <lineage>
        <taxon>Eukaryota</taxon>
        <taxon>Viridiplantae</taxon>
        <taxon>Chlorophyta</taxon>
        <taxon>core chlorophytes</taxon>
        <taxon>Chlorophyceae</taxon>
        <taxon>CS clade</taxon>
        <taxon>Chlamydomonadales</taxon>
        <taxon>Chlamydomonadales incertae sedis</taxon>
        <taxon>Edaphochlamys</taxon>
    </lineage>
</organism>
<feature type="compositionally biased region" description="Low complexity" evidence="1">
    <location>
        <begin position="1069"/>
        <end position="1080"/>
    </location>
</feature>
<feature type="compositionally biased region" description="Low complexity" evidence="1">
    <location>
        <begin position="990"/>
        <end position="1015"/>
    </location>
</feature>
<evidence type="ECO:0000313" key="2">
    <source>
        <dbReference type="EMBL" id="KAG2495542.1"/>
    </source>
</evidence>
<feature type="compositionally biased region" description="Gly residues" evidence="1">
    <location>
        <begin position="796"/>
        <end position="805"/>
    </location>
</feature>
<gene>
    <name evidence="2" type="ORF">HYH03_006485</name>
</gene>
<feature type="compositionally biased region" description="Basic and acidic residues" evidence="1">
    <location>
        <begin position="609"/>
        <end position="618"/>
    </location>
</feature>
<feature type="compositionally biased region" description="Gly residues" evidence="1">
    <location>
        <begin position="132"/>
        <end position="142"/>
    </location>
</feature>
<dbReference type="AlphaFoldDB" id="A0A835Y2Z1"/>
<comment type="caution">
    <text evidence="2">The sequence shown here is derived from an EMBL/GenBank/DDBJ whole genome shotgun (WGS) entry which is preliminary data.</text>
</comment>
<name>A0A835Y2Z1_9CHLO</name>
<feature type="compositionally biased region" description="Low complexity" evidence="1">
    <location>
        <begin position="217"/>
        <end position="231"/>
    </location>
</feature>
<feature type="region of interest" description="Disordered" evidence="1">
    <location>
        <begin position="52"/>
        <end position="144"/>
    </location>
</feature>
<keyword evidence="3" id="KW-1185">Reference proteome</keyword>
<feature type="region of interest" description="Disordered" evidence="1">
    <location>
        <begin position="609"/>
        <end position="654"/>
    </location>
</feature>
<feature type="region of interest" description="Disordered" evidence="1">
    <location>
        <begin position="1042"/>
        <end position="1120"/>
    </location>
</feature>
<evidence type="ECO:0000256" key="1">
    <source>
        <dbReference type="SAM" id="MobiDB-lite"/>
    </source>
</evidence>
<evidence type="ECO:0000313" key="3">
    <source>
        <dbReference type="Proteomes" id="UP000612055"/>
    </source>
</evidence>
<feature type="region of interest" description="Disordered" evidence="1">
    <location>
        <begin position="1"/>
        <end position="25"/>
    </location>
</feature>
<reference evidence="2" key="1">
    <citation type="journal article" date="2020" name="bioRxiv">
        <title>Comparative genomics of Chlamydomonas.</title>
        <authorList>
            <person name="Craig R.J."/>
            <person name="Hasan A.R."/>
            <person name="Ness R.W."/>
            <person name="Keightley P.D."/>
        </authorList>
    </citation>
    <scope>NUCLEOTIDE SEQUENCE</scope>
    <source>
        <strain evidence="2">CCAP 11/70</strain>
    </source>
</reference>
<feature type="compositionally biased region" description="Polar residues" evidence="1">
    <location>
        <begin position="183"/>
        <end position="195"/>
    </location>
</feature>
<feature type="region of interest" description="Disordered" evidence="1">
    <location>
        <begin position="878"/>
        <end position="951"/>
    </location>
</feature>
<feature type="region of interest" description="Disordered" evidence="1">
    <location>
        <begin position="714"/>
        <end position="733"/>
    </location>
</feature>
<feature type="region of interest" description="Disordered" evidence="1">
    <location>
        <begin position="174"/>
        <end position="199"/>
    </location>
</feature>
<dbReference type="EMBL" id="JAEHOE010000024">
    <property type="protein sequence ID" value="KAG2495542.1"/>
    <property type="molecule type" value="Genomic_DNA"/>
</dbReference>
<feature type="compositionally biased region" description="Polar residues" evidence="1">
    <location>
        <begin position="878"/>
        <end position="889"/>
    </location>
</feature>
<feature type="compositionally biased region" description="Basic and acidic residues" evidence="1">
    <location>
        <begin position="1095"/>
        <end position="1107"/>
    </location>
</feature>
<feature type="region of interest" description="Disordered" evidence="1">
    <location>
        <begin position="310"/>
        <end position="342"/>
    </location>
</feature>
<accession>A0A835Y2Z1</accession>
<feature type="region of interest" description="Disordered" evidence="1">
    <location>
        <begin position="217"/>
        <end position="238"/>
    </location>
</feature>
<proteinExistence type="predicted"/>
<feature type="compositionally biased region" description="Low complexity" evidence="1">
    <location>
        <begin position="317"/>
        <end position="342"/>
    </location>
</feature>
<feature type="region of interest" description="Disordered" evidence="1">
    <location>
        <begin position="743"/>
        <end position="811"/>
    </location>
</feature>
<feature type="region of interest" description="Disordered" evidence="1">
    <location>
        <begin position="966"/>
        <end position="1015"/>
    </location>
</feature>